<sequence length="73" mass="8478">MKDKKSIAIVMLAAITAAVGIFSFVSNQTKLKAYSELKADRDSIYVERYEFRKQRDEYLTQRDQLEAQTQTLI</sequence>
<accession>A0A382TWK6</accession>
<protein>
    <submittedName>
        <fullName evidence="2">Uncharacterized protein</fullName>
    </submittedName>
</protein>
<feature type="non-terminal residue" evidence="2">
    <location>
        <position position="73"/>
    </location>
</feature>
<evidence type="ECO:0000256" key="1">
    <source>
        <dbReference type="SAM" id="Phobius"/>
    </source>
</evidence>
<proteinExistence type="predicted"/>
<evidence type="ECO:0000313" key="2">
    <source>
        <dbReference type="EMBL" id="SVD25901.1"/>
    </source>
</evidence>
<organism evidence="2">
    <name type="scientific">marine metagenome</name>
    <dbReference type="NCBI Taxonomy" id="408172"/>
    <lineage>
        <taxon>unclassified sequences</taxon>
        <taxon>metagenomes</taxon>
        <taxon>ecological metagenomes</taxon>
    </lineage>
</organism>
<dbReference type="AlphaFoldDB" id="A0A382TWK6"/>
<reference evidence="2" key="1">
    <citation type="submission" date="2018-05" db="EMBL/GenBank/DDBJ databases">
        <authorList>
            <person name="Lanie J.A."/>
            <person name="Ng W.-L."/>
            <person name="Kazmierczak K.M."/>
            <person name="Andrzejewski T.M."/>
            <person name="Davidsen T.M."/>
            <person name="Wayne K.J."/>
            <person name="Tettelin H."/>
            <person name="Glass J.I."/>
            <person name="Rusch D."/>
            <person name="Podicherti R."/>
            <person name="Tsui H.-C.T."/>
            <person name="Winkler M.E."/>
        </authorList>
    </citation>
    <scope>NUCLEOTIDE SEQUENCE</scope>
</reference>
<keyword evidence="1" id="KW-0812">Transmembrane</keyword>
<feature type="non-terminal residue" evidence="2">
    <location>
        <position position="1"/>
    </location>
</feature>
<keyword evidence="1" id="KW-0472">Membrane</keyword>
<gene>
    <name evidence="2" type="ORF">METZ01_LOCUS378755</name>
</gene>
<name>A0A382TWK6_9ZZZZ</name>
<dbReference type="EMBL" id="UINC01139385">
    <property type="protein sequence ID" value="SVD25901.1"/>
    <property type="molecule type" value="Genomic_DNA"/>
</dbReference>
<keyword evidence="1" id="KW-1133">Transmembrane helix</keyword>
<feature type="transmembrane region" description="Helical" evidence="1">
    <location>
        <begin position="6"/>
        <end position="25"/>
    </location>
</feature>